<feature type="domain" description="Histidine kinase" evidence="10">
    <location>
        <begin position="270"/>
        <end position="476"/>
    </location>
</feature>
<keyword evidence="5" id="KW-0547">Nucleotide-binding</keyword>
<comment type="caution">
    <text evidence="11">The sequence shown here is derived from an EMBL/GenBank/DDBJ whole genome shotgun (WGS) entry which is preliminary data.</text>
</comment>
<keyword evidence="12" id="KW-1185">Reference proteome</keyword>
<proteinExistence type="predicted"/>
<evidence type="ECO:0000256" key="2">
    <source>
        <dbReference type="ARBA" id="ARBA00012438"/>
    </source>
</evidence>
<dbReference type="Pfam" id="PF00512">
    <property type="entry name" value="HisKA"/>
    <property type="match status" value="1"/>
</dbReference>
<dbReference type="InterPro" id="IPR005467">
    <property type="entry name" value="His_kinase_dom"/>
</dbReference>
<dbReference type="PROSITE" id="PS50109">
    <property type="entry name" value="HIS_KIN"/>
    <property type="match status" value="1"/>
</dbReference>
<evidence type="ECO:0000313" key="11">
    <source>
        <dbReference type="EMBL" id="MBD8876683.1"/>
    </source>
</evidence>
<dbReference type="Gene3D" id="3.30.565.10">
    <property type="entry name" value="Histidine kinase-like ATPase, C-terminal domain"/>
    <property type="match status" value="1"/>
</dbReference>
<dbReference type="PANTHER" id="PTHR43065:SF10">
    <property type="entry name" value="PEROXIDE STRESS-ACTIVATED HISTIDINE KINASE MAK3"/>
    <property type="match status" value="1"/>
</dbReference>
<dbReference type="InterPro" id="IPR003661">
    <property type="entry name" value="HisK_dim/P_dom"/>
</dbReference>
<keyword evidence="3" id="KW-0597">Phosphoprotein</keyword>
<name>A0ABR9CAP7_9HYPH</name>
<evidence type="ECO:0000259" key="10">
    <source>
        <dbReference type="PROSITE" id="PS50109"/>
    </source>
</evidence>
<dbReference type="GO" id="GO:0016301">
    <property type="term" value="F:kinase activity"/>
    <property type="evidence" value="ECO:0007669"/>
    <property type="project" value="UniProtKB-KW"/>
</dbReference>
<dbReference type="SMART" id="SM00388">
    <property type="entry name" value="HisKA"/>
    <property type="match status" value="1"/>
</dbReference>
<dbReference type="CDD" id="cd00082">
    <property type="entry name" value="HisKA"/>
    <property type="match status" value="1"/>
</dbReference>
<evidence type="ECO:0000256" key="9">
    <source>
        <dbReference type="SAM" id="Phobius"/>
    </source>
</evidence>
<evidence type="ECO:0000313" key="12">
    <source>
        <dbReference type="Proteomes" id="UP000615687"/>
    </source>
</evidence>
<dbReference type="InterPro" id="IPR036097">
    <property type="entry name" value="HisK_dim/P_sf"/>
</dbReference>
<gene>
    <name evidence="11" type="ORF">IG617_10340</name>
</gene>
<dbReference type="InterPro" id="IPR036890">
    <property type="entry name" value="HATPase_C_sf"/>
</dbReference>
<sequence>MSLLTRFRRVPLTIRVPVMVVMLMVAISAVISERVLDRLSKTQEVYLQGLASAYLDGIVASITPSVLREDSWEIFDSIERMKPSAENILPIETVVTGKAGLVLASSNPMTRETLRPLDGKFAAKFDGPNVVIDPQTRSGYIRRSIAYQNTVVGTVYAIFDVTSLLEERQQILVTLLATNSLITALLGCVGFVAVRRMIRPMQVLETHMIQAAAGSATVIGESEFLATNTEAASLYRAYNELVNSETERQALASQLAEEEKLASLGRLASGMAHEINNPLGGLINAVDTLRLHGERSNVRQTSIDLIQRGLHGIRDVVEAALATYRPERLARPLEESDIADLRLLVRPELRRRRQLLDFHMEGALSPEPAWPAGPIRQAILNLLLNAAAATPDCGRIGLRVEVNPNALAITVSDQGSGLPEAEATVLTAGTKMTLREGKGLGLWIVREIADELGAGVTVSGSANANTAICLSIPRTKYEVSDAA</sequence>
<comment type="catalytic activity">
    <reaction evidence="1">
        <text>ATP + protein L-histidine = ADP + protein N-phospho-L-histidine.</text>
        <dbReference type="EC" id="2.7.13.3"/>
    </reaction>
</comment>
<dbReference type="SMART" id="SM00387">
    <property type="entry name" value="HATPase_c"/>
    <property type="match status" value="1"/>
</dbReference>
<accession>A0ABR9CAP7</accession>
<dbReference type="EMBL" id="JACYXJ010000004">
    <property type="protein sequence ID" value="MBD8876683.1"/>
    <property type="molecule type" value="Genomic_DNA"/>
</dbReference>
<evidence type="ECO:0000256" key="1">
    <source>
        <dbReference type="ARBA" id="ARBA00000085"/>
    </source>
</evidence>
<dbReference type="Gene3D" id="1.10.287.130">
    <property type="match status" value="1"/>
</dbReference>
<evidence type="ECO:0000256" key="4">
    <source>
        <dbReference type="ARBA" id="ARBA00022679"/>
    </source>
</evidence>
<protein>
    <recommendedName>
        <fullName evidence="2">histidine kinase</fullName>
        <ecNumber evidence="2">2.7.13.3</ecNumber>
    </recommendedName>
</protein>
<evidence type="ECO:0000256" key="5">
    <source>
        <dbReference type="ARBA" id="ARBA00022741"/>
    </source>
</evidence>
<keyword evidence="4" id="KW-0808">Transferase</keyword>
<feature type="transmembrane region" description="Helical" evidence="9">
    <location>
        <begin position="171"/>
        <end position="194"/>
    </location>
</feature>
<keyword evidence="9" id="KW-0812">Transmembrane</keyword>
<evidence type="ECO:0000256" key="6">
    <source>
        <dbReference type="ARBA" id="ARBA00022777"/>
    </source>
</evidence>
<dbReference type="RefSeq" id="WP_192109172.1">
    <property type="nucleotide sequence ID" value="NZ_JACYXJ010000004.1"/>
</dbReference>
<organism evidence="11 12">
    <name type="scientific">Roseibium polysiphoniae</name>
    <dbReference type="NCBI Taxonomy" id="2571221"/>
    <lineage>
        <taxon>Bacteria</taxon>
        <taxon>Pseudomonadati</taxon>
        <taxon>Pseudomonadota</taxon>
        <taxon>Alphaproteobacteria</taxon>
        <taxon>Hyphomicrobiales</taxon>
        <taxon>Stappiaceae</taxon>
        <taxon>Roseibium</taxon>
    </lineage>
</organism>
<dbReference type="SUPFAM" id="SSF47384">
    <property type="entry name" value="Homodimeric domain of signal transducing histidine kinase"/>
    <property type="match status" value="1"/>
</dbReference>
<keyword evidence="9" id="KW-1133">Transmembrane helix</keyword>
<reference evidence="11 12" key="1">
    <citation type="submission" date="2020-09" db="EMBL/GenBank/DDBJ databases">
        <title>The genome sequence of type strain Labrenzia polysiphoniae KACC 19711.</title>
        <authorList>
            <person name="Liu Y."/>
        </authorList>
    </citation>
    <scope>NUCLEOTIDE SEQUENCE [LARGE SCALE GENOMIC DNA]</scope>
    <source>
        <strain evidence="11 12">KACC 19711</strain>
    </source>
</reference>
<dbReference type="SUPFAM" id="SSF55874">
    <property type="entry name" value="ATPase domain of HSP90 chaperone/DNA topoisomerase II/histidine kinase"/>
    <property type="match status" value="1"/>
</dbReference>
<feature type="transmembrane region" description="Helical" evidence="9">
    <location>
        <begin position="12"/>
        <end position="31"/>
    </location>
</feature>
<dbReference type="EC" id="2.7.13.3" evidence="2"/>
<keyword evidence="6 11" id="KW-0418">Kinase</keyword>
<dbReference type="InterPro" id="IPR003594">
    <property type="entry name" value="HATPase_dom"/>
</dbReference>
<dbReference type="PRINTS" id="PR00344">
    <property type="entry name" value="BCTRLSENSOR"/>
</dbReference>
<dbReference type="Pfam" id="PF02518">
    <property type="entry name" value="HATPase_c"/>
    <property type="match status" value="1"/>
</dbReference>
<keyword evidence="9" id="KW-0472">Membrane</keyword>
<evidence type="ECO:0000256" key="7">
    <source>
        <dbReference type="ARBA" id="ARBA00022840"/>
    </source>
</evidence>
<evidence type="ECO:0000256" key="8">
    <source>
        <dbReference type="ARBA" id="ARBA00023012"/>
    </source>
</evidence>
<dbReference type="Proteomes" id="UP000615687">
    <property type="component" value="Unassembled WGS sequence"/>
</dbReference>
<dbReference type="PANTHER" id="PTHR43065">
    <property type="entry name" value="SENSOR HISTIDINE KINASE"/>
    <property type="match status" value="1"/>
</dbReference>
<dbReference type="InterPro" id="IPR004358">
    <property type="entry name" value="Sig_transdc_His_kin-like_C"/>
</dbReference>
<keyword evidence="8" id="KW-0902">Two-component regulatory system</keyword>
<keyword evidence="7" id="KW-0067">ATP-binding</keyword>
<evidence type="ECO:0000256" key="3">
    <source>
        <dbReference type="ARBA" id="ARBA00022553"/>
    </source>
</evidence>